<feature type="compositionally biased region" description="Basic residues" evidence="12">
    <location>
        <begin position="4514"/>
        <end position="4523"/>
    </location>
</feature>
<feature type="compositionally biased region" description="Low complexity" evidence="12">
    <location>
        <begin position="1223"/>
        <end position="1232"/>
    </location>
</feature>
<dbReference type="Pfam" id="PF07744">
    <property type="entry name" value="SPOC"/>
    <property type="match status" value="1"/>
</dbReference>
<feature type="compositionally biased region" description="Polar residues" evidence="12">
    <location>
        <begin position="222"/>
        <end position="237"/>
    </location>
</feature>
<feature type="compositionally biased region" description="Low complexity" evidence="12">
    <location>
        <begin position="3518"/>
        <end position="3533"/>
    </location>
</feature>
<feature type="compositionally biased region" description="Low complexity" evidence="12">
    <location>
        <begin position="1180"/>
        <end position="1196"/>
    </location>
</feature>
<evidence type="ECO:0000256" key="1">
    <source>
        <dbReference type="ARBA" id="ARBA00004123"/>
    </source>
</evidence>
<evidence type="ECO:0000256" key="10">
    <source>
        <dbReference type="ARBA" id="ARBA00023242"/>
    </source>
</evidence>
<feature type="region of interest" description="Disordered" evidence="12">
    <location>
        <begin position="4769"/>
        <end position="4788"/>
    </location>
</feature>
<feature type="compositionally biased region" description="Polar residues" evidence="12">
    <location>
        <begin position="3436"/>
        <end position="3448"/>
    </location>
</feature>
<feature type="compositionally biased region" description="Polar residues" evidence="12">
    <location>
        <begin position="3271"/>
        <end position="3306"/>
    </location>
</feature>
<feature type="compositionally biased region" description="Low complexity" evidence="12">
    <location>
        <begin position="2048"/>
        <end position="2060"/>
    </location>
</feature>
<feature type="region of interest" description="Disordered" evidence="12">
    <location>
        <begin position="1927"/>
        <end position="1958"/>
    </location>
</feature>
<dbReference type="FunFam" id="3.30.70.330:FF:000118">
    <property type="entry name" value="msx2-interacting protein-like isoform X1"/>
    <property type="match status" value="1"/>
</dbReference>
<feature type="compositionally biased region" description="Low complexity" evidence="12">
    <location>
        <begin position="2180"/>
        <end position="2191"/>
    </location>
</feature>
<feature type="compositionally biased region" description="Basic residues" evidence="12">
    <location>
        <begin position="2659"/>
        <end position="2670"/>
    </location>
</feature>
<feature type="compositionally biased region" description="Polar residues" evidence="12">
    <location>
        <begin position="3721"/>
        <end position="3743"/>
    </location>
</feature>
<feature type="compositionally biased region" description="Basic residues" evidence="12">
    <location>
        <begin position="2940"/>
        <end position="2952"/>
    </location>
</feature>
<feature type="compositionally biased region" description="Low complexity" evidence="12">
    <location>
        <begin position="5392"/>
        <end position="5401"/>
    </location>
</feature>
<evidence type="ECO:0000256" key="11">
    <source>
        <dbReference type="PROSITE-ProRule" id="PRU00176"/>
    </source>
</evidence>
<feature type="region of interest" description="Disordered" evidence="12">
    <location>
        <begin position="49"/>
        <end position="78"/>
    </location>
</feature>
<feature type="compositionally biased region" description="Low complexity" evidence="12">
    <location>
        <begin position="3550"/>
        <end position="3565"/>
    </location>
</feature>
<feature type="domain" description="RRM" evidence="13">
    <location>
        <begin position="6"/>
        <end position="95"/>
    </location>
</feature>
<feature type="region of interest" description="Disordered" evidence="12">
    <location>
        <begin position="1763"/>
        <end position="1807"/>
    </location>
</feature>
<feature type="compositionally biased region" description="Low complexity" evidence="12">
    <location>
        <begin position="1857"/>
        <end position="1878"/>
    </location>
</feature>
<reference evidence="15 16" key="1">
    <citation type="submission" date="2017-06" db="EMBL/GenBank/DDBJ databases">
        <title>Aedes aegypti genome working group (AGWG) sequencing and assembly.</title>
        <authorList>
            <consortium name="Aedes aegypti Genome Working Group (AGWG)"/>
            <person name="Matthews B.J."/>
        </authorList>
    </citation>
    <scope>NUCLEOTIDE SEQUENCE [LARGE SCALE GENOMIC DNA]</scope>
    <source>
        <strain evidence="15 16">LVP_AGWG</strain>
    </source>
</reference>
<feature type="compositionally biased region" description="Low complexity" evidence="12">
    <location>
        <begin position="1928"/>
        <end position="1958"/>
    </location>
</feature>
<feature type="compositionally biased region" description="Basic and acidic residues" evidence="12">
    <location>
        <begin position="2224"/>
        <end position="2360"/>
    </location>
</feature>
<feature type="compositionally biased region" description="Low complexity" evidence="12">
    <location>
        <begin position="5486"/>
        <end position="5497"/>
    </location>
</feature>
<keyword evidence="6 11" id="KW-0694">RNA-binding</keyword>
<feature type="compositionally biased region" description="Polar residues" evidence="12">
    <location>
        <begin position="384"/>
        <end position="396"/>
    </location>
</feature>
<feature type="compositionally biased region" description="Low complexity" evidence="12">
    <location>
        <begin position="2107"/>
        <end position="2126"/>
    </location>
</feature>
<gene>
    <name evidence="15" type="primary">5571946</name>
</gene>
<feature type="compositionally biased region" description="Basic residues" evidence="12">
    <location>
        <begin position="2097"/>
        <end position="2106"/>
    </location>
</feature>
<feature type="compositionally biased region" description="Low complexity" evidence="12">
    <location>
        <begin position="1783"/>
        <end position="1797"/>
    </location>
</feature>
<feature type="compositionally biased region" description="Low complexity" evidence="12">
    <location>
        <begin position="5414"/>
        <end position="5430"/>
    </location>
</feature>
<feature type="compositionally biased region" description="Basic residues" evidence="12">
    <location>
        <begin position="541"/>
        <end position="559"/>
    </location>
</feature>
<feature type="compositionally biased region" description="Low complexity" evidence="12">
    <location>
        <begin position="2067"/>
        <end position="2083"/>
    </location>
</feature>
<dbReference type="InterPro" id="IPR000504">
    <property type="entry name" value="RRM_dom"/>
</dbReference>
<feature type="compositionally biased region" description="Basic residues" evidence="12">
    <location>
        <begin position="1369"/>
        <end position="1381"/>
    </location>
</feature>
<dbReference type="SUPFAM" id="SSF100939">
    <property type="entry name" value="SPOC domain-like"/>
    <property type="match status" value="1"/>
</dbReference>
<evidence type="ECO:0000256" key="8">
    <source>
        <dbReference type="ARBA" id="ARBA00023054"/>
    </source>
</evidence>
<feature type="compositionally biased region" description="Low complexity" evidence="12">
    <location>
        <begin position="1589"/>
        <end position="1606"/>
    </location>
</feature>
<evidence type="ECO:0000256" key="3">
    <source>
        <dbReference type="ARBA" id="ARBA00022491"/>
    </source>
</evidence>
<dbReference type="EnsemblMetazoa" id="AAEL009430-RI">
    <property type="protein sequence ID" value="AAEL009430-PI"/>
    <property type="gene ID" value="AAEL009430"/>
</dbReference>
<feature type="compositionally biased region" description="Low complexity" evidence="12">
    <location>
        <begin position="1246"/>
        <end position="1259"/>
    </location>
</feature>
<dbReference type="GO" id="GO:0005634">
    <property type="term" value="C:nucleus"/>
    <property type="evidence" value="ECO:0007669"/>
    <property type="project" value="UniProtKB-SubCell"/>
</dbReference>
<evidence type="ECO:0000256" key="9">
    <source>
        <dbReference type="ARBA" id="ARBA00023163"/>
    </source>
</evidence>
<feature type="compositionally biased region" description="Basic and acidic residues" evidence="12">
    <location>
        <begin position="2561"/>
        <end position="2586"/>
    </location>
</feature>
<feature type="compositionally biased region" description="Low complexity" evidence="12">
    <location>
        <begin position="1546"/>
        <end position="1572"/>
    </location>
</feature>
<dbReference type="InterPro" id="IPR012677">
    <property type="entry name" value="Nucleotide-bd_a/b_plait_sf"/>
</dbReference>
<dbReference type="FunFam" id="3.30.70.330:FF:000258">
    <property type="entry name" value="Split ends, isoform D"/>
    <property type="match status" value="1"/>
</dbReference>
<keyword evidence="3" id="KW-0678">Repressor</keyword>
<feature type="compositionally biased region" description="Polar residues" evidence="12">
    <location>
        <begin position="415"/>
        <end position="433"/>
    </location>
</feature>
<feature type="compositionally biased region" description="Polar residues" evidence="12">
    <location>
        <begin position="2490"/>
        <end position="2500"/>
    </location>
</feature>
<feature type="region of interest" description="Disordered" evidence="12">
    <location>
        <begin position="4059"/>
        <end position="4083"/>
    </location>
</feature>
<dbReference type="PANTHER" id="PTHR23189">
    <property type="entry name" value="RNA RECOGNITION MOTIF-CONTAINING"/>
    <property type="match status" value="1"/>
</dbReference>
<reference evidence="15" key="2">
    <citation type="submission" date="2020-05" db="UniProtKB">
        <authorList>
            <consortium name="EnsemblMetazoa"/>
        </authorList>
    </citation>
    <scope>IDENTIFICATION</scope>
    <source>
        <strain evidence="15">LVP_AGWG</strain>
    </source>
</reference>
<keyword evidence="16" id="KW-1185">Reference proteome</keyword>
<dbReference type="InterPro" id="IPR016194">
    <property type="entry name" value="SPOC-like_C_dom_sf"/>
</dbReference>
<dbReference type="FunFam" id="2.40.290.10:FF:000002">
    <property type="entry name" value="Spen family transcriptional repressor"/>
    <property type="match status" value="1"/>
</dbReference>
<feature type="compositionally biased region" description="Basic and acidic residues" evidence="12">
    <location>
        <begin position="4583"/>
        <end position="4594"/>
    </location>
</feature>
<feature type="compositionally biased region" description="Low complexity" evidence="12">
    <location>
        <begin position="1084"/>
        <end position="1106"/>
    </location>
</feature>
<feature type="region of interest" description="Disordered" evidence="12">
    <location>
        <begin position="1164"/>
        <end position="1335"/>
    </location>
</feature>
<feature type="compositionally biased region" description="Basic and acidic residues" evidence="12">
    <location>
        <begin position="2518"/>
        <end position="2528"/>
    </location>
</feature>
<feature type="region of interest" description="Disordered" evidence="12">
    <location>
        <begin position="308"/>
        <end position="348"/>
    </location>
</feature>
<feature type="compositionally biased region" description="Low complexity" evidence="12">
    <location>
        <begin position="1277"/>
        <end position="1293"/>
    </location>
</feature>
<feature type="compositionally biased region" description="Basic and acidic residues" evidence="12">
    <location>
        <begin position="3094"/>
        <end position="3106"/>
    </location>
</feature>
<dbReference type="PROSITE" id="PS50917">
    <property type="entry name" value="SPOC"/>
    <property type="match status" value="1"/>
</dbReference>
<feature type="compositionally biased region" description="Polar residues" evidence="12">
    <location>
        <begin position="3854"/>
        <end position="3871"/>
    </location>
</feature>
<feature type="compositionally biased region" description="Basic residues" evidence="12">
    <location>
        <begin position="4211"/>
        <end position="4221"/>
    </location>
</feature>
<feature type="compositionally biased region" description="Low complexity" evidence="12">
    <location>
        <begin position="3221"/>
        <end position="3237"/>
    </location>
</feature>
<feature type="region of interest" description="Disordered" evidence="12">
    <location>
        <begin position="4903"/>
        <end position="4972"/>
    </location>
</feature>
<feature type="region of interest" description="Disordered" evidence="12">
    <location>
        <begin position="4180"/>
        <end position="4316"/>
    </location>
</feature>
<feature type="compositionally biased region" description="Basic and acidic residues" evidence="12">
    <location>
        <begin position="2671"/>
        <end position="2683"/>
    </location>
</feature>
<protein>
    <recommendedName>
        <fullName evidence="17">Protein split ends</fullName>
    </recommendedName>
</protein>
<feature type="compositionally biased region" description="Polar residues" evidence="12">
    <location>
        <begin position="4180"/>
        <end position="4189"/>
    </location>
</feature>
<dbReference type="InterPro" id="IPR010912">
    <property type="entry name" value="SPOC_met"/>
</dbReference>
<feature type="compositionally biased region" description="Polar residues" evidence="12">
    <location>
        <begin position="1294"/>
        <end position="1305"/>
    </location>
</feature>
<dbReference type="SUPFAM" id="SSF54928">
    <property type="entry name" value="RNA-binding domain, RBD"/>
    <property type="match status" value="3"/>
</dbReference>
<feature type="region of interest" description="Disordered" evidence="12">
    <location>
        <begin position="3719"/>
        <end position="3743"/>
    </location>
</feature>
<feature type="compositionally biased region" description="Polar residues" evidence="12">
    <location>
        <begin position="2689"/>
        <end position="2700"/>
    </location>
</feature>
<name>A0A6I8THI7_AEDAE</name>
<keyword evidence="10" id="KW-0539">Nucleus</keyword>
<dbReference type="SMART" id="SM00360">
    <property type="entry name" value="RRM"/>
    <property type="match status" value="4"/>
</dbReference>
<feature type="compositionally biased region" description="Low complexity" evidence="12">
    <location>
        <begin position="402"/>
        <end position="414"/>
    </location>
</feature>
<feature type="compositionally biased region" description="Basic residues" evidence="12">
    <location>
        <begin position="2152"/>
        <end position="2176"/>
    </location>
</feature>
<feature type="region of interest" description="Disordered" evidence="12">
    <location>
        <begin position="978"/>
        <end position="1128"/>
    </location>
</feature>
<accession>A0A6I8THI7</accession>
<feature type="compositionally biased region" description="Polar residues" evidence="12">
    <location>
        <begin position="457"/>
        <end position="491"/>
    </location>
</feature>
<feature type="compositionally biased region" description="Polar residues" evidence="12">
    <location>
        <begin position="560"/>
        <end position="569"/>
    </location>
</feature>
<feature type="region of interest" description="Disordered" evidence="12">
    <location>
        <begin position="3772"/>
        <end position="3801"/>
    </location>
</feature>
<proteinExistence type="inferred from homology"/>
<feature type="compositionally biased region" description="Low complexity" evidence="12">
    <location>
        <begin position="241"/>
        <end position="257"/>
    </location>
</feature>
<comment type="similarity">
    <text evidence="2">Belongs to the RRM Spen family.</text>
</comment>
<dbReference type="InterPro" id="IPR034174">
    <property type="entry name" value="SHARP_RRM3"/>
</dbReference>
<feature type="compositionally biased region" description="Basic and acidic residues" evidence="12">
    <location>
        <begin position="3189"/>
        <end position="3199"/>
    </location>
</feature>
<feature type="compositionally biased region" description="Basic residues" evidence="12">
    <location>
        <begin position="2502"/>
        <end position="2517"/>
    </location>
</feature>
<feature type="region of interest" description="Disordered" evidence="12">
    <location>
        <begin position="1452"/>
        <end position="1484"/>
    </location>
</feature>
<feature type="compositionally biased region" description="Polar residues" evidence="12">
    <location>
        <begin position="5158"/>
        <end position="5173"/>
    </location>
</feature>
<feature type="compositionally biased region" description="Basic and acidic residues" evidence="12">
    <location>
        <begin position="2953"/>
        <end position="2973"/>
    </location>
</feature>
<dbReference type="OrthoDB" id="6407164at2759"/>
<feature type="compositionally biased region" description="Low complexity" evidence="12">
    <location>
        <begin position="5457"/>
        <end position="5472"/>
    </location>
</feature>
<feature type="compositionally biased region" description="Low complexity" evidence="12">
    <location>
        <begin position="4915"/>
        <end position="4936"/>
    </location>
</feature>
<evidence type="ECO:0000256" key="7">
    <source>
        <dbReference type="ARBA" id="ARBA00023015"/>
    </source>
</evidence>
<feature type="compositionally biased region" description="Low complexity" evidence="12">
    <location>
        <begin position="1514"/>
        <end position="1536"/>
    </location>
</feature>
<dbReference type="FunFam" id="3.30.70.330:FF:000088">
    <property type="entry name" value="msx2-interacting protein-like isoform X1"/>
    <property type="match status" value="1"/>
</dbReference>
<feature type="domain" description="RRM" evidence="13">
    <location>
        <begin position="684"/>
        <end position="762"/>
    </location>
</feature>
<feature type="compositionally biased region" description="Basic and acidic residues" evidence="12">
    <location>
        <begin position="629"/>
        <end position="641"/>
    </location>
</feature>
<keyword evidence="7" id="KW-0805">Transcription regulation</keyword>
<feature type="compositionally biased region" description="Basic residues" evidence="12">
    <location>
        <begin position="4250"/>
        <end position="4261"/>
    </location>
</feature>
<feature type="compositionally biased region" description="Basic and acidic residues" evidence="12">
    <location>
        <begin position="2792"/>
        <end position="2802"/>
    </location>
</feature>
<evidence type="ECO:0000256" key="5">
    <source>
        <dbReference type="ARBA" id="ARBA00022737"/>
    </source>
</evidence>
<feature type="compositionally biased region" description="Polar residues" evidence="12">
    <location>
        <begin position="3960"/>
        <end position="3995"/>
    </location>
</feature>
<evidence type="ECO:0000256" key="2">
    <source>
        <dbReference type="ARBA" id="ARBA00005387"/>
    </source>
</evidence>
<feature type="region of interest" description="Disordered" evidence="12">
    <location>
        <begin position="5271"/>
        <end position="5334"/>
    </location>
</feature>
<feature type="region of interest" description="Disordered" evidence="12">
    <location>
        <begin position="3370"/>
        <end position="3395"/>
    </location>
</feature>
<feature type="region of interest" description="Disordered" evidence="12">
    <location>
        <begin position="5151"/>
        <end position="5198"/>
    </location>
</feature>
<feature type="region of interest" description="Disordered" evidence="12">
    <location>
        <begin position="367"/>
        <end position="675"/>
    </location>
</feature>
<evidence type="ECO:0000313" key="16">
    <source>
        <dbReference type="Proteomes" id="UP000008820"/>
    </source>
</evidence>
<feature type="region of interest" description="Disordered" evidence="12">
    <location>
        <begin position="97"/>
        <end position="121"/>
    </location>
</feature>
<feature type="compositionally biased region" description="Low complexity" evidence="12">
    <location>
        <begin position="2446"/>
        <end position="2455"/>
    </location>
</feature>
<feature type="compositionally biased region" description="Low complexity" evidence="12">
    <location>
        <begin position="503"/>
        <end position="517"/>
    </location>
</feature>
<dbReference type="Gene3D" id="2.40.290.10">
    <property type="match status" value="1"/>
</dbReference>
<feature type="compositionally biased region" description="Low complexity" evidence="12">
    <location>
        <begin position="3772"/>
        <end position="3784"/>
    </location>
</feature>
<dbReference type="InterPro" id="IPR012921">
    <property type="entry name" value="SPOC_C"/>
</dbReference>
<comment type="subcellular location">
    <subcellularLocation>
        <location evidence="1">Nucleus</location>
    </subcellularLocation>
</comment>
<feature type="compositionally biased region" description="Polar residues" evidence="12">
    <location>
        <begin position="3785"/>
        <end position="3801"/>
    </location>
</feature>
<feature type="region of interest" description="Disordered" evidence="12">
    <location>
        <begin position="3851"/>
        <end position="3871"/>
    </location>
</feature>
<feature type="region of interest" description="Disordered" evidence="12">
    <location>
        <begin position="3415"/>
        <end position="3565"/>
    </location>
</feature>
<feature type="region of interest" description="Disordered" evidence="12">
    <location>
        <begin position="4475"/>
        <end position="4594"/>
    </location>
</feature>
<feature type="compositionally biased region" description="Basic and acidic residues" evidence="12">
    <location>
        <begin position="3115"/>
        <end position="3128"/>
    </location>
</feature>
<feature type="region of interest" description="Disordered" evidence="12">
    <location>
        <begin position="222"/>
        <end position="275"/>
    </location>
</feature>
<feature type="compositionally biased region" description="Basic and acidic residues" evidence="12">
    <location>
        <begin position="1040"/>
        <end position="1049"/>
    </location>
</feature>
<evidence type="ECO:0000259" key="14">
    <source>
        <dbReference type="PROSITE" id="PS50917"/>
    </source>
</evidence>
<feature type="domain" description="SPOC" evidence="14">
    <location>
        <begin position="5513"/>
        <end position="5680"/>
    </location>
</feature>
<feature type="compositionally biased region" description="Basic residues" evidence="12">
    <location>
        <begin position="3019"/>
        <end position="3029"/>
    </location>
</feature>
<feature type="compositionally biased region" description="Polar residues" evidence="12">
    <location>
        <begin position="5314"/>
        <end position="5334"/>
    </location>
</feature>
<feature type="compositionally biased region" description="Polar residues" evidence="12">
    <location>
        <begin position="4556"/>
        <end position="4574"/>
    </location>
</feature>
<dbReference type="GO" id="GO:0006355">
    <property type="term" value="P:regulation of DNA-templated transcription"/>
    <property type="evidence" value="ECO:0007669"/>
    <property type="project" value="UniProtKB-ARBA"/>
</dbReference>
<feature type="compositionally biased region" description="Low complexity" evidence="12">
    <location>
        <begin position="49"/>
        <end position="58"/>
    </location>
</feature>
<feature type="compositionally biased region" description="Polar residues" evidence="12">
    <location>
        <begin position="322"/>
        <end position="332"/>
    </location>
</feature>
<feature type="compositionally biased region" description="Low complexity" evidence="12">
    <location>
        <begin position="1312"/>
        <end position="1332"/>
    </location>
</feature>
<dbReference type="InterPro" id="IPR035979">
    <property type="entry name" value="RBD_domain_sf"/>
</dbReference>
<dbReference type="CDD" id="cd12349">
    <property type="entry name" value="RRM2_SHARP"/>
    <property type="match status" value="1"/>
</dbReference>
<feature type="compositionally biased region" description="Basic and acidic residues" evidence="12">
    <location>
        <begin position="2742"/>
        <end position="2755"/>
    </location>
</feature>
<feature type="region of interest" description="Disordered" evidence="12">
    <location>
        <begin position="1970"/>
        <end position="2872"/>
    </location>
</feature>
<evidence type="ECO:0000256" key="12">
    <source>
        <dbReference type="SAM" id="MobiDB-lite"/>
    </source>
</evidence>
<dbReference type="Gene3D" id="3.30.70.330">
    <property type="match status" value="4"/>
</dbReference>
<dbReference type="GO" id="GO:0003723">
    <property type="term" value="F:RNA binding"/>
    <property type="evidence" value="ECO:0007669"/>
    <property type="project" value="UniProtKB-UniRule"/>
</dbReference>
<feature type="compositionally biased region" description="Basic and acidic residues" evidence="12">
    <location>
        <begin position="2370"/>
        <end position="2379"/>
    </location>
</feature>
<feature type="region of interest" description="Disordered" evidence="12">
    <location>
        <begin position="1358"/>
        <end position="1427"/>
    </location>
</feature>
<feature type="region of interest" description="Disordered" evidence="12">
    <location>
        <begin position="1514"/>
        <end position="1608"/>
    </location>
</feature>
<feature type="compositionally biased region" description="Basic residues" evidence="12">
    <location>
        <begin position="518"/>
        <end position="530"/>
    </location>
</feature>
<feature type="compositionally biased region" description="Basic and acidic residues" evidence="12">
    <location>
        <begin position="1059"/>
        <end position="1068"/>
    </location>
</feature>
<feature type="domain" description="RRM" evidence="13">
    <location>
        <begin position="864"/>
        <end position="936"/>
    </location>
</feature>
<feature type="region of interest" description="Disordered" evidence="12">
    <location>
        <begin position="5355"/>
        <end position="5509"/>
    </location>
</feature>
<dbReference type="Pfam" id="PF00076">
    <property type="entry name" value="RRM_1"/>
    <property type="match status" value="2"/>
</dbReference>
<feature type="domain" description="RRM" evidence="13">
    <location>
        <begin position="786"/>
        <end position="860"/>
    </location>
</feature>
<dbReference type="InterPro" id="IPR034173">
    <property type="entry name" value="SHARP_RRM2"/>
</dbReference>
<feature type="compositionally biased region" description="Low complexity" evidence="12">
    <location>
        <begin position="308"/>
        <end position="321"/>
    </location>
</feature>
<feature type="compositionally biased region" description="Low complexity" evidence="12">
    <location>
        <begin position="1970"/>
        <end position="2036"/>
    </location>
</feature>
<dbReference type="Proteomes" id="UP000008820">
    <property type="component" value="Chromosome 2"/>
</dbReference>
<keyword evidence="8" id="KW-0175">Coiled coil</keyword>
<evidence type="ECO:0000256" key="6">
    <source>
        <dbReference type="ARBA" id="ARBA00022884"/>
    </source>
</evidence>
<evidence type="ECO:0000256" key="4">
    <source>
        <dbReference type="ARBA" id="ARBA00022553"/>
    </source>
</evidence>
<feature type="compositionally biased region" description="Basic and acidic residues" evidence="12">
    <location>
        <begin position="2418"/>
        <end position="2431"/>
    </location>
</feature>
<feature type="compositionally biased region" description="Basic residues" evidence="12">
    <location>
        <begin position="2995"/>
        <end position="3006"/>
    </location>
</feature>
<feature type="compositionally biased region" description="Basic and acidic residues" evidence="12">
    <location>
        <begin position="2469"/>
        <end position="2489"/>
    </location>
</feature>
<keyword evidence="4" id="KW-0597">Phosphoprotein</keyword>
<dbReference type="EnsemblMetazoa" id="AAEL009430-RG">
    <property type="protein sequence ID" value="AAEL009430-PG"/>
    <property type="gene ID" value="AAEL009430"/>
</dbReference>
<feature type="region of interest" description="Disordered" evidence="12">
    <location>
        <begin position="5230"/>
        <end position="5252"/>
    </location>
</feature>
<dbReference type="CDD" id="cd21543">
    <property type="entry name" value="SPOC_SHARP"/>
    <property type="match status" value="1"/>
</dbReference>
<dbReference type="CDD" id="cd12350">
    <property type="entry name" value="RRM3_SHARP"/>
    <property type="match status" value="1"/>
</dbReference>
<feature type="compositionally biased region" description="Basic and acidic residues" evidence="12">
    <location>
        <begin position="3007"/>
        <end position="3018"/>
    </location>
</feature>
<feature type="compositionally biased region" description="Low complexity" evidence="12">
    <location>
        <begin position="582"/>
        <end position="599"/>
    </location>
</feature>
<feature type="compositionally biased region" description="Polar residues" evidence="12">
    <location>
        <begin position="4679"/>
        <end position="4694"/>
    </location>
</feature>
<feature type="region of interest" description="Disordered" evidence="12">
    <location>
        <begin position="2931"/>
        <end position="3347"/>
    </location>
</feature>
<keyword evidence="5" id="KW-0677">Repeat</keyword>
<sequence>MVRETRHLWVGNLPETVREDRIREHFKRYGRVQSVRIITSQAYNPTSLSSSAAESASSKDQQLLHGDGSNTFNGPNLLDVDGSGGSASAVAASSSTSCTSSSSFAPVSSSASSSTPLSTSAAGSAVDFNTINSTSSSNNSGSHKNIPPSLLGSGGGNGLVISVCATIAFMDIRSASKAHTAEHKFDDRILTTEYYEPSLLTMPPTVAPSTLSGGSVNNCSTTTPGDSNCNSASSTTMPKHGSGTNDGSNSANSAGNSIQYPCPPSSGAGFHPGSATGSCPNSSISKCEPSGSKLLGLSDEHGSFYECSNGNSTSSSGSSSSRPASFNRLQGSSDEHGRRMSSSCGSGAGGYSRDLLEGGVGCGSVVASGRGRQRDRQHYRNGPYATTTLADRSNPISHHRLSSSSWYNSANNSNTGSGDNLSISHQQQQQPTGLSPAPLTPTRSVYSAVVQPDHPNKQSTSTAATNPQAATSSSAVPTHNNPITNNNSYDQSFLVKKKHSSRSSDSGSPQPQQQPSTHYHHHQHLQHHSSRNTSPISSTHHPAHHHHHHPSGGHLHNHIGHSSQQQTHNSRSDRSNSRSRSRSPSSSCSSTHSTTTSQSNETCSTTRSPAILAQGVTLNSGGPLFGSCREGRSDRLDRDPAARGGLQSAVTVSNNNGGGSSGASTSSGSGGGSLNCHSDDNRPLAICVRNLPARSSDTSLKDGLFHEYKKHGKVTWVKVVGQSTDRYALVCFKKPEDVEKALEVSHDKLFFGCKIEVAPYQGYDVDDNEFRPYEAELDEYHPKSTRTLFIGNLEKDITASELRKHFDCFGEIIEIDIKKQGVSAYAFCQYSDIISVVKAMRKMDGEHLGSNRIKLGFGKSMPTNCVWIDGIADAVGEGYLRSQFDRFGAVSQVTIDRERKLALVFFEQVQCAQTAVKEMRGATLRGRKLQVDFASRECQDAFFDKLDKQSCASFGSPRFESGAGGRFSGNRFLENSGRSRATSFSRPGNPLSHSGAVSPRLDPSPVSSSRGGGSSSSRSRIVRYSNDEYYPDATNAHGSGSERRFRNYDEYSQGSAASSHEDVYEHDGYSGSHVRSSAHDRLQPSSTSDSPPPTVTSSGLSSSIQSRLGDVEPTVGLSRKRSEKSPGDIRYLQKERVHILEQLEECPSSGDELVSPKKRIKYNPDAHLVSDPSDHHHPHYSSTVANSAAAASDSTSGLCGDPVMSSSSGRGGGVSSGEHHHYNSSSNNSNHYNNHHHHHHHNSADSGGLQSGFSTSSSTSHHRKCVEVRRLSDCNLQQSKSLSSQSTPSSMHSNNNSRRPSTDNASLHQRHGSSSSNSSSSLQQSHLDSGHLYSHSLNKRRKTILNSDNSMTVIASAGSTSVSSNEHHHSSRGRGHQLHSLHSHEASGGESADGSRPGTPLCDERPENLPPSEPRRIPTSRSYNQEPLSLPLPRFAIQFLQQYRSQASSSVPAISSHSSSNVALPSSSLHQSTSSSSSSNSAAAPFSNVTAASSSTSTLSTQQQSALSSLHAASSSGAISGPSLSSNSSLLTNALSSPPPTNPSKLSLLIPPNIGSSSSSTTGNTPASAGTSNSMEHVNQAPASPLRAPSVSSNSSDSEGGPSTSPTLEERINRLDEMYEKWSGNSQTRIINALGEHHFNDRHHNHHHLYHHNHASTTGGSLNQSPLSNVSSSSTSSFRHKFLELDVHEVPPSDIVKSVLSRKSIFDEDLKRLENISDKYEPGMFTGYTKNPASFNTVSANSSAAASPVNTILASQSPLHALKAQTPPAPSLQRLGSCSTSGSPMNSPQPYNSPNPSVKSGLQYPFPSHPPSMPSVAVPSSTSLTASVTLSIASTVTSVAGSTNSGTILASATTSSGSLSASASSSPTHSTASSTPGSCATPSSLPSTATINTSSSTVSSLSCSSLATLANKPKTNILNKSISLTEKSSTNISSNNNNNLTSNSSNLASTSGSSNTSVNESSALVASTTATATTTSIPTPKVSSVISSSSSSSSSTETVASSTTVIASSTESSATEASTSASTSSNTSKNSTVTAAPPGSTNSGTVRSNSMSQLSTSTSTDGVQQHSNSSNTNSGIDNSSNSGNEKEEKPNNNNSGSKHHKDRRKLSTASSCSTSSTGSSTPTASSNVPLPPEPKTGAASSTDDDQSQHQISGKHNKSIKSNNHHGHGHGHGHGHRHSSDSSSSSSSTSTKNHNKSGTDDLNEFDRLKREVPVNTINSRNNSSNRKEKERQEREEKERKLEEERIQKEKEEMRRAQELKEKELEEQRRKEKELEEQRRKEKELEDQRRKEKELEEQRRKEREEAERREREEHERQLQREQELEKERQLQVEREEREKAEREKWQKQEEARMAKESLKNEFESCDSFTNDHGSDRIDRVNSTDSNSPSQATSKRRHSSQDSNDSPAEDANAMKKHKHNNIGERRDSGKDGKREKHHKSHNRSDKSSKSSSGSSTSSDKVHSHVNALCSVGKHDNHDEKQQFLLEERRKEISFSTDGDSMQLSHHPKKKDRYHEKHKSKKDRDASRDKENTQNANFPMDYIDHRSTSDEDEHARLQHRKERKSSKDYSRRFHGESGEEYKKYDRKLSRAESSADEEGRRKKNQTSNIRTKTTNSSDTDDSDEPKKHSIFDIPDDGPNISMYDKVKARSCKNMQRQEEEKKIKAKFSKLKQSRAKREGKNRSKSWDEDSDTDGMNSDTTINSKYNHKDHLNKSGTITTSEDDDHLPSTPRMRRPKEPLATDSEEESNRIRSNRDRLNDLCDDESSDGDHASKRPPRTPRRHSDEKKMSRKNSTRIHSETDSDGHHSVVRKTPTTPNCESKPEPSDVQMDHITIKQEMKSEEDTQEGVSKVEIKMETRVQPPSALVTSDVSEDEDVSKPIIKSELIPSTMIKREPIDEGFNVVKNRYADVSSEGEPNMITVANAEIENTVNSAVDQLMYGHSEGKKRHKKKQKRHKNVEGSETDVKSEKEHSPHDDACSANSMFDELKKSSDDQIYVSSKKRHGGKKEKRRERSKEDHEKSGKSKKSKNKHKDSNKISDAMTTNVKREEKIEDIFGPISDEESQHSSVETEVSVKQEPSDVKTEDTAKLEELSNECEQTEREKNKEESRKKKEKKRREREKLRATITMKEEENSVDMDEAGRALEAQLMSDSDQKAEDASPTSTVTTSGKRSSVDVMDVFRFTDGDDSMETSFTEKKESEHGRKEKKKKKKRGKDEKHKHHHGSNNHTNPPTTTPITPTANKLSLDIISAQQEDNKHSISKPSPSLPCLLDESPPASNSSQPTQSMYASTPSRQLLSPTPTVHEMASSTPTKDEIESAPTSVKEESAQSKPVDSSQAKRKPDKLIPGFGTDIDEQLHEKAVLSISGEFITEKVNKKEAKSTDPVDSLKNKSEEVKLEEKSRVVISQEETEDAVAALLGESFGTSNTQDFSIDYSEDPVEESSSQLASDSQQIPEEDNEEIKKAILSLNTEGLDMKPDTPTSEHDLQIDTDTEDQIDDEHPASLLRFDNPPKTPDVDLSQIGKPLSDTLNSSSSAPNSAKKDDKLEVPDTPGKNVPIVTSSPSTSTSQSTSISTAIVSTTTTSAPIASIAPAIATTSVASTPQPPVVAPVPAIIDQQKMLPSAISSGVQETHTKLVNTTPPVTKQISVTTSPALPVQSKPTPVVIQKTTVVNQPPMVGNLPQIRPQVVMQAPPTITIPEQHAVYQTMDAMMSPRGLCGNDPRMQSPKLQHQPLSPFSRTSSPTATSPNLLRPQVMIQNRQPAQLSPVVGPHQMAVHSPGSHVVVSSPSPTNQSVPKPVQMVQSGSTPSRFPVAMGQVKTPPLLQKPNEQPQLAKPNLATFTNLGMASGVRVVTTSTSSMPTLGNENPPISTVGTKPVVSTTPMPVSTGYVIHPNTKPLDSVPKAPPGTPTKTIIHQQPVYLQHPIKQFMPQQPVSQMGMSQQPNRLSQPVLTPVSNVIIAKPQDSKSQNTISTITSNPNHQVLPSGMSLQSDNPLSVAKSSSDKLVEPKDKLSSLDEKDRALPTGLASTVLHQPVMKLETPAPIDESARSLLTEENVAKIPDNSSVSSVLDIDPEDQEADSKEDSDYWSSKDTIIDSVIKKVDALCSEDDISEGGSEINKEEWNKADDKAKTVEKAPLLNVLSTSGTQGLELPKAEEKKLEPTTCISTIPSTIPVPLTPIVTMAQTPSSASEPITTSPEDDDTETRSTESTPPNRGGKRGGRRGGRKTSESLSTPVKPLVPEKMPEMDLGTPSKRGGKAGSKRSRGAARGGAVRGGASNVQPLVMAGGKGKHASTGSDVYEFHDDSGEEVTGSDKQQADGSRPRLILTIKGTTASPTPSTSTAPVVVTSAPIILPTMTTVGTISTPSAQLQPTTSCPAPQPPLEMQTIPAPAVDASKEEFIHPTSGNTRKSRRLLEKDGRTTVDDIIDDVIRNGPSSCVMPSVPAQLPSQPPTQMILQQFQPQHVVNQVNQIMSPAQPQIVQMQQHPTGPNDLPGPAGRRNARHNATPANAMGPDARKSPRAPRKGKDRKISETSNDSNDERSMSLPRPGQMDGKVEEASVSGTLSATTPITPSVSVTRPNEMASLADKSKEKPKSADDVKMELDPATGELTVTRPGKEGQYLVMPNAPQPLKKVIAAAANAAQNAVEHLKSSPTPPISASASPIPNRTPTPGSAPSPGMTRVPTPNTMVNPHPTQQMEAQKLSAATLAKQSTQLPSNIPAPTGIVPSPHGNPGAVLIQHTVGQGMPQPPTILQQGPHNKPHSLKAHVLSSQQIISQHPQPGKPIYPPSTQSQPQIVYKSVIPQQPGSVSGAIHTTTGKQIHPSTNMKLPPQGMPTQGISQHPGPQQIIIQNPMPQQQMTINKHTIINKAGPPQQQGHPSAVHHPPGSGNLLINIPPNLQQMGNIPMSPRMPHHVVVTNSKGQPGQMQSQQSHSPQIIHKQTNQPPQPGQQGPPGGPQQIIIHSSKAPPGHHQIPAGYTTVLQTGGKIIHQGPVQLAGPGQPQQPQPGILGKQQTQTIQISSASGVPIHYQQQPIQSQPTVVHKTVTTVHGNQHIKIQQHKVGPEAVGHMHVGGKHPVGSVGTKIPLQQQQQMQPVGMMKPNHITTGPVATISVNQQQQQTAPPPSPSQLVTIQPGKGVSPHLHAQPQILTGAVASPPLKQPHMQSQQPIVTGASSSRVALPPISPQGQPGQQPPPPASHMRHVQQPGGLIVPSQVTYESNQHGDLVAGFIARGQSPPPAHQQQTSPITPVLNDPSFRGGMPREYTKYMYSRGNIHIPSSRSPMLPGSVDQRELSEMEESVAASPPLELRRPASGPRVQVTTAVPSSLQSPGDRSTDSPQVAQVYIGSARVPHNYSDSLTRFYDPAAGPNAPPRALSAEPPPAHRPHSLINTGAGFPPGSYPGTPSQTPPPASPANLAQIQQQRDQQQQSQQQQQQRDRVTLTGHAAVAPVSGAPLPAHSGSLPASLSQQQPQSQPQQQPPPAAAGRNLQAATPPIGGAAAAQMPSAGPPAPAQSDSLEALLQRYPVMWQGLLALKNDQAAVQMHFVHGNPGVAGSSLPSNSDGTTPPLRIAQRMRLEPAQIDGVARKMQMDQEHCMLLALPCGRDRMDVLQQQNNLQTGFITYLQQKQAAGIVNIAAPGSSQAAYVVHIFPSCEFANENLARIAPDLMHRVANIQYLLIVIATV</sequence>
<evidence type="ECO:0000259" key="13">
    <source>
        <dbReference type="PROSITE" id="PS50102"/>
    </source>
</evidence>
<feature type="region of interest" description="Disordered" evidence="12">
    <location>
        <begin position="5109"/>
        <end position="5138"/>
    </location>
</feature>
<feature type="compositionally biased region" description="Acidic residues" evidence="12">
    <location>
        <begin position="3483"/>
        <end position="3492"/>
    </location>
</feature>
<feature type="region of interest" description="Disordered" evidence="12">
    <location>
        <begin position="4986"/>
        <end position="5013"/>
    </location>
</feature>
<feature type="compositionally biased region" description="Basic and acidic residues" evidence="12">
    <location>
        <begin position="3068"/>
        <end position="3087"/>
    </location>
</feature>
<dbReference type="InParanoid" id="A0A6I8THI7"/>
<feature type="compositionally biased region" description="Basic and acidic residues" evidence="12">
    <location>
        <begin position="2538"/>
        <end position="2552"/>
    </location>
</feature>
<feature type="compositionally biased region" description="Basic and acidic residues" evidence="12">
    <location>
        <begin position="3468"/>
        <end position="3482"/>
    </location>
</feature>
<dbReference type="PROSITE" id="PS50102">
    <property type="entry name" value="RRM"/>
    <property type="match status" value="4"/>
</dbReference>
<feature type="compositionally biased region" description="Polar residues" evidence="12">
    <location>
        <begin position="3156"/>
        <end position="3167"/>
    </location>
</feature>
<keyword evidence="9" id="KW-0804">Transcription</keyword>
<feature type="region of interest" description="Disordered" evidence="12">
    <location>
        <begin position="4863"/>
        <end position="4884"/>
    </location>
</feature>
<feature type="compositionally biased region" description="Basic and acidic residues" evidence="12">
    <location>
        <begin position="2816"/>
        <end position="2838"/>
    </location>
</feature>
<dbReference type="FunCoup" id="A0A6I8THI7">
    <property type="interactions" value="545"/>
</dbReference>
<evidence type="ECO:0000313" key="15">
    <source>
        <dbReference type="EnsemblMetazoa" id="AAEL009430-PI"/>
    </source>
</evidence>
<feature type="region of interest" description="Disordered" evidence="12">
    <location>
        <begin position="1857"/>
        <end position="1890"/>
    </location>
</feature>
<feature type="region of interest" description="Disordered" evidence="12">
    <location>
        <begin position="4105"/>
        <end position="4124"/>
    </location>
</feature>
<organism evidence="15 16">
    <name type="scientific">Aedes aegypti</name>
    <name type="common">Yellowfever mosquito</name>
    <name type="synonym">Culex aegypti</name>
    <dbReference type="NCBI Taxonomy" id="7159"/>
    <lineage>
        <taxon>Eukaryota</taxon>
        <taxon>Metazoa</taxon>
        <taxon>Ecdysozoa</taxon>
        <taxon>Arthropoda</taxon>
        <taxon>Hexapoda</taxon>
        <taxon>Insecta</taxon>
        <taxon>Pterygota</taxon>
        <taxon>Neoptera</taxon>
        <taxon>Endopterygota</taxon>
        <taxon>Diptera</taxon>
        <taxon>Nematocera</taxon>
        <taxon>Culicoidea</taxon>
        <taxon>Culicidae</taxon>
        <taxon>Culicinae</taxon>
        <taxon>Aedini</taxon>
        <taxon>Aedes</taxon>
        <taxon>Stegomyia</taxon>
    </lineage>
</organism>
<evidence type="ECO:0008006" key="17">
    <source>
        <dbReference type="Google" id="ProtNLM"/>
    </source>
</evidence>
<feature type="region of interest" description="Disordered" evidence="12">
    <location>
        <begin position="3956"/>
        <end position="4015"/>
    </location>
</feature>
<feature type="compositionally biased region" description="Polar residues" evidence="12">
    <location>
        <begin position="2380"/>
        <end position="2390"/>
    </location>
</feature>
<feature type="compositionally biased region" description="Basic and acidic residues" evidence="12">
    <location>
        <begin position="4113"/>
        <end position="4124"/>
    </location>
</feature>
<feature type="compositionally biased region" description="Basic and acidic residues" evidence="12">
    <location>
        <begin position="3996"/>
        <end position="4015"/>
    </location>
</feature>
<feature type="compositionally biased region" description="Basic residues" evidence="12">
    <location>
        <begin position="3200"/>
        <end position="3220"/>
    </location>
</feature>
<feature type="region of interest" description="Disordered" evidence="12">
    <location>
        <begin position="4646"/>
        <end position="4758"/>
    </location>
</feature>